<name>A0A833QWX9_9POAL</name>
<accession>A0A833QWX9</accession>
<dbReference type="InterPro" id="IPR012334">
    <property type="entry name" value="Pectin_lyas_fold"/>
</dbReference>
<dbReference type="Pfam" id="PF00295">
    <property type="entry name" value="Glyco_hydro_28"/>
    <property type="match status" value="1"/>
</dbReference>
<dbReference type="SMART" id="SM00710">
    <property type="entry name" value="PbH1"/>
    <property type="match status" value="6"/>
</dbReference>
<dbReference type="SUPFAM" id="SSF51126">
    <property type="entry name" value="Pectin lyase-like"/>
    <property type="match status" value="1"/>
</dbReference>
<organism evidence="11 12">
    <name type="scientific">Carex littledalei</name>
    <dbReference type="NCBI Taxonomy" id="544730"/>
    <lineage>
        <taxon>Eukaryota</taxon>
        <taxon>Viridiplantae</taxon>
        <taxon>Streptophyta</taxon>
        <taxon>Embryophyta</taxon>
        <taxon>Tracheophyta</taxon>
        <taxon>Spermatophyta</taxon>
        <taxon>Magnoliopsida</taxon>
        <taxon>Liliopsida</taxon>
        <taxon>Poales</taxon>
        <taxon>Cyperaceae</taxon>
        <taxon>Cyperoideae</taxon>
        <taxon>Cariceae</taxon>
        <taxon>Carex</taxon>
        <taxon>Carex subgen. Euthyceras</taxon>
    </lineage>
</organism>
<protein>
    <submittedName>
        <fullName evidence="11">Putative polygalacturonase</fullName>
    </submittedName>
</protein>
<keyword evidence="12" id="KW-1185">Reference proteome</keyword>
<dbReference type="InterPro" id="IPR006626">
    <property type="entry name" value="PbH1"/>
</dbReference>
<keyword evidence="5 9" id="KW-0378">Hydrolase</keyword>
<dbReference type="GO" id="GO:0071555">
    <property type="term" value="P:cell wall organization"/>
    <property type="evidence" value="ECO:0007669"/>
    <property type="project" value="UniProtKB-KW"/>
</dbReference>
<evidence type="ECO:0000256" key="7">
    <source>
        <dbReference type="ARBA" id="ARBA00023316"/>
    </source>
</evidence>
<dbReference type="GO" id="GO:0005975">
    <property type="term" value="P:carbohydrate metabolic process"/>
    <property type="evidence" value="ECO:0007669"/>
    <property type="project" value="InterPro"/>
</dbReference>
<keyword evidence="6 9" id="KW-0326">Glycosidase</keyword>
<evidence type="ECO:0000256" key="10">
    <source>
        <dbReference type="SAM" id="SignalP"/>
    </source>
</evidence>
<dbReference type="Gene3D" id="2.160.20.10">
    <property type="entry name" value="Single-stranded right-handed beta-helix, Pectin lyase-like"/>
    <property type="match status" value="1"/>
</dbReference>
<dbReference type="PANTHER" id="PTHR31375">
    <property type="match status" value="1"/>
</dbReference>
<reference evidence="11" key="1">
    <citation type="submission" date="2020-01" db="EMBL/GenBank/DDBJ databases">
        <title>Genome sequence of Kobresia littledalei, the first chromosome-level genome in the family Cyperaceae.</title>
        <authorList>
            <person name="Qu G."/>
        </authorList>
    </citation>
    <scope>NUCLEOTIDE SEQUENCE</scope>
    <source>
        <strain evidence="11">C.B.Clarke</strain>
        <tissue evidence="11">Leaf</tissue>
    </source>
</reference>
<dbReference type="Proteomes" id="UP000623129">
    <property type="component" value="Unassembled WGS sequence"/>
</dbReference>
<dbReference type="PROSITE" id="PS00502">
    <property type="entry name" value="POLYGALACTURONASE"/>
    <property type="match status" value="1"/>
</dbReference>
<sequence length="396" mass="42621">MSIGKVVWLCFLFLLKLATAGPSYNVLEYQAVGDGITDDTAALLKAWNSACADKRMATLLIPSGKNFLISRATSFNGPCKSAISVQIDGNIMAPNKIWTKKAVNFISFNNINNLFVHGQGIIDGQGAIWWNCFRKYISIHFSYVHSCQLLNFENCNNLDVRYIKLRNGPRRHLAFHSCTNITVDQITVTAPGNSPNTDGINISDSQHIEITGSTFATGDDCIAISSGTSDVNITKITCGPGHGISIGSLGKGGVAAAVEKVHVFDCNIFNTMTGVRIKTWQGGSGFVRDVTFERINVTQVGAPIDINQFYTDAPQGHAVAISNVKFIGIHGISAKKTAIKIDCSGTVPCTGLFFDDINLARFGGNRTVLASTKNAHGTTKGKIIPPIKLLGNYEGQ</sequence>
<dbReference type="InterPro" id="IPR000743">
    <property type="entry name" value="Glyco_hydro_28"/>
</dbReference>
<keyword evidence="7" id="KW-0961">Cell wall biogenesis/degradation</keyword>
<evidence type="ECO:0000256" key="1">
    <source>
        <dbReference type="ARBA" id="ARBA00004191"/>
    </source>
</evidence>
<evidence type="ECO:0000256" key="8">
    <source>
        <dbReference type="PROSITE-ProRule" id="PRU10052"/>
    </source>
</evidence>
<feature type="active site" evidence="8">
    <location>
        <position position="242"/>
    </location>
</feature>
<comment type="similarity">
    <text evidence="2 9">Belongs to the glycosyl hydrolase 28 family.</text>
</comment>
<evidence type="ECO:0000313" key="11">
    <source>
        <dbReference type="EMBL" id="KAF3328537.1"/>
    </source>
</evidence>
<evidence type="ECO:0000256" key="2">
    <source>
        <dbReference type="ARBA" id="ARBA00008834"/>
    </source>
</evidence>
<feature type="chain" id="PRO_5032465374" evidence="10">
    <location>
        <begin position="21"/>
        <end position="396"/>
    </location>
</feature>
<evidence type="ECO:0000256" key="9">
    <source>
        <dbReference type="RuleBase" id="RU361169"/>
    </source>
</evidence>
<evidence type="ECO:0000313" key="12">
    <source>
        <dbReference type="Proteomes" id="UP000623129"/>
    </source>
</evidence>
<proteinExistence type="inferred from homology"/>
<feature type="signal peptide" evidence="10">
    <location>
        <begin position="1"/>
        <end position="20"/>
    </location>
</feature>
<dbReference type="OrthoDB" id="187139at2759"/>
<evidence type="ECO:0000256" key="5">
    <source>
        <dbReference type="ARBA" id="ARBA00022801"/>
    </source>
</evidence>
<keyword evidence="4" id="KW-0964">Secreted</keyword>
<gene>
    <name evidence="11" type="ORF">FCM35_KLT05615</name>
</gene>
<keyword evidence="3" id="KW-0134">Cell wall</keyword>
<dbReference type="AlphaFoldDB" id="A0A833QWX9"/>
<evidence type="ECO:0000256" key="6">
    <source>
        <dbReference type="ARBA" id="ARBA00023295"/>
    </source>
</evidence>
<dbReference type="GO" id="GO:0004650">
    <property type="term" value="F:polygalacturonase activity"/>
    <property type="evidence" value="ECO:0007669"/>
    <property type="project" value="InterPro"/>
</dbReference>
<dbReference type="InterPro" id="IPR011050">
    <property type="entry name" value="Pectin_lyase_fold/virulence"/>
</dbReference>
<keyword evidence="10" id="KW-0732">Signal</keyword>
<comment type="subcellular location">
    <subcellularLocation>
        <location evidence="1">Secreted</location>
        <location evidence="1">Cell wall</location>
    </subcellularLocation>
</comment>
<evidence type="ECO:0000256" key="3">
    <source>
        <dbReference type="ARBA" id="ARBA00022512"/>
    </source>
</evidence>
<evidence type="ECO:0000256" key="4">
    <source>
        <dbReference type="ARBA" id="ARBA00022525"/>
    </source>
</evidence>
<comment type="caution">
    <text evidence="11">The sequence shown here is derived from an EMBL/GenBank/DDBJ whole genome shotgun (WGS) entry which is preliminary data.</text>
</comment>
<dbReference type="EMBL" id="SWLB01000015">
    <property type="protein sequence ID" value="KAF3328537.1"/>
    <property type="molecule type" value="Genomic_DNA"/>
</dbReference>